<keyword evidence="3 8" id="KW-0547">Nucleotide-binding</keyword>
<dbReference type="PROSITE" id="PS51722">
    <property type="entry name" value="G_TR_2"/>
    <property type="match status" value="1"/>
</dbReference>
<protein>
    <recommendedName>
        <fullName evidence="2 8">Elongation factor G</fullName>
        <shortName evidence="8">EF-G</shortName>
    </recommendedName>
</protein>
<dbReference type="InterPro" id="IPR005517">
    <property type="entry name" value="Transl_elong_EFG/EF2_IV"/>
</dbReference>
<dbReference type="InterPro" id="IPR004161">
    <property type="entry name" value="EFTu-like_2"/>
</dbReference>
<proteinExistence type="inferred from homology"/>
<evidence type="ECO:0000256" key="8">
    <source>
        <dbReference type="HAMAP-Rule" id="MF_00054"/>
    </source>
</evidence>
<dbReference type="Pfam" id="PF00009">
    <property type="entry name" value="GTP_EFTU"/>
    <property type="match status" value="1"/>
</dbReference>
<evidence type="ECO:0000256" key="1">
    <source>
        <dbReference type="ARBA" id="ARBA00005870"/>
    </source>
</evidence>
<comment type="similarity">
    <text evidence="1 8">Belongs to the TRAFAC class translation factor GTPase superfamily. Classic translation factor GTPase family. EF-G/EF-2 subfamily.</text>
</comment>
<dbReference type="InterPro" id="IPR027417">
    <property type="entry name" value="P-loop_NTPase"/>
</dbReference>
<dbReference type="CDD" id="cd01434">
    <property type="entry name" value="EFG_mtEFG1_IV"/>
    <property type="match status" value="1"/>
</dbReference>
<dbReference type="SMART" id="SM00889">
    <property type="entry name" value="EFG_IV"/>
    <property type="match status" value="1"/>
</dbReference>
<sequence>MAHRDLHLTRNIGIMAHIDAGKTTTSERILFYTGKTHKIGETHDGSATMDWMAQEQERGITITSAATTCFWNYKNNQYKINLIDTPGHVDFTAEVERSLRVLDGAVATYCAVGGVEPQSETVWRQADKYNVPRMGYVNKMDRSGADYYDVLKQMKEVLGANPVNLCCPIGAEERFKGLVDLIKMKAILWHDETMGAEYSMEDIPADMVDECNEWRGKLLESAAEFDESLMEKYFEDPESITEDEIIAAIRKGTISLQCVPMLCGSSFKNKGVQTMLDYVCAFLPSPVDTPAIEGTNPDTEEAEVRHPSEDEPTSALAFKIATDPYVGRLVFFRVYSGKVSAGSYVYNPRSGKKERVSRLFQMHSNKQNPVEEIAAGDIGSGVGFKDIRTGDTLCDENKPIVLESMTFPDTVISIAVEPKSQADIAKLDNGLAKLAEEDPTFTVHTDEQSGQTVISGMGELHLDIIIDRLKREFKVECNQGKPQVNYKEAITKEVNLREVYKKQSGGRGKFADIIVNIGPKDEDYKESDLQFINEVKGGNVPKEFIPSVQKGFEDCLKSGVLGGYPVTGLKVTLLDGSFHPVDSDQLSFELAARNAFKNACPKAGPVLMEPIMKVEVVTPEENMGDVIGDLNKRRGMVQGMEEARSGARIVKAMVPLAEMFGYVTALRTITSGRATSSMEYDHHEAVSSSIAKAILEEAKGRADLV</sequence>
<evidence type="ECO:0000313" key="11">
    <source>
        <dbReference type="EMBL" id="NPE14674.1"/>
    </source>
</evidence>
<evidence type="ECO:0000256" key="9">
    <source>
        <dbReference type="SAM" id="MobiDB-lite"/>
    </source>
</evidence>
<feature type="binding site" evidence="8">
    <location>
        <begin position="16"/>
        <end position="23"/>
    </location>
    <ligand>
        <name>GTP</name>
        <dbReference type="ChEBI" id="CHEBI:37565"/>
    </ligand>
</feature>
<feature type="binding site" evidence="8">
    <location>
        <begin position="138"/>
        <end position="141"/>
    </location>
    <ligand>
        <name>GTP</name>
        <dbReference type="ChEBI" id="CHEBI:37565"/>
    </ligand>
</feature>
<dbReference type="InterPro" id="IPR004540">
    <property type="entry name" value="Transl_elong_EFG/EF2"/>
</dbReference>
<dbReference type="SUPFAM" id="SSF54980">
    <property type="entry name" value="EF-G C-terminal domain-like"/>
    <property type="match status" value="2"/>
</dbReference>
<dbReference type="InterPro" id="IPR009022">
    <property type="entry name" value="EFG_III"/>
</dbReference>
<keyword evidence="5 8" id="KW-0648">Protein biosynthesis</keyword>
<gene>
    <name evidence="8 11" type="primary">fusA</name>
    <name evidence="11" type="ORF">HPS55_10150</name>
</gene>
<evidence type="ECO:0000313" key="12">
    <source>
        <dbReference type="Proteomes" id="UP001193734"/>
    </source>
</evidence>
<comment type="function">
    <text evidence="7 8">Catalyzes the GTP-dependent ribosomal translocation step during translation elongation. During this step, the ribosome changes from the pre-translocational (PRE) to the post-translocational (POST) state as the newly formed A-site-bound peptidyl-tRNA and P-site-bound deacylated tRNA move to the P and E sites, respectively. Catalyzes the coordinated movement of the two tRNA molecules, the mRNA and conformational changes in the ribosome.</text>
</comment>
<dbReference type="InterPro" id="IPR009000">
    <property type="entry name" value="Transl_B-barrel_sf"/>
</dbReference>
<name>A0ABX2AW24_9BACT</name>
<dbReference type="CDD" id="cd16262">
    <property type="entry name" value="EFG_III"/>
    <property type="match status" value="1"/>
</dbReference>
<dbReference type="CDD" id="cd04088">
    <property type="entry name" value="EFG_mtEFG_II"/>
    <property type="match status" value="1"/>
</dbReference>
<dbReference type="Pfam" id="PF14492">
    <property type="entry name" value="EFG_III"/>
    <property type="match status" value="1"/>
</dbReference>
<dbReference type="NCBIfam" id="TIGR00231">
    <property type="entry name" value="small_GTP"/>
    <property type="match status" value="1"/>
</dbReference>
<dbReference type="InterPro" id="IPR035649">
    <property type="entry name" value="EFG_V"/>
</dbReference>
<evidence type="ECO:0000256" key="5">
    <source>
        <dbReference type="ARBA" id="ARBA00022917"/>
    </source>
</evidence>
<evidence type="ECO:0000256" key="2">
    <source>
        <dbReference type="ARBA" id="ARBA00017872"/>
    </source>
</evidence>
<dbReference type="InterPro" id="IPR014721">
    <property type="entry name" value="Ribsml_uS5_D2-typ_fold_subgr"/>
</dbReference>
<evidence type="ECO:0000256" key="7">
    <source>
        <dbReference type="ARBA" id="ARBA00024731"/>
    </source>
</evidence>
<dbReference type="SUPFAM" id="SSF50447">
    <property type="entry name" value="Translation proteins"/>
    <property type="match status" value="1"/>
</dbReference>
<dbReference type="GO" id="GO:0003746">
    <property type="term" value="F:translation elongation factor activity"/>
    <property type="evidence" value="ECO:0007669"/>
    <property type="project" value="UniProtKB-KW"/>
</dbReference>
<evidence type="ECO:0000259" key="10">
    <source>
        <dbReference type="PROSITE" id="PS51722"/>
    </source>
</evidence>
<comment type="subcellular location">
    <subcellularLocation>
        <location evidence="8">Cytoplasm</location>
    </subcellularLocation>
</comment>
<dbReference type="Gene3D" id="2.40.30.10">
    <property type="entry name" value="Translation factors"/>
    <property type="match status" value="1"/>
</dbReference>
<dbReference type="Pfam" id="PF03764">
    <property type="entry name" value="EFG_IV"/>
    <property type="match status" value="1"/>
</dbReference>
<dbReference type="Gene3D" id="3.30.230.10">
    <property type="match status" value="1"/>
</dbReference>
<dbReference type="Proteomes" id="UP001193734">
    <property type="component" value="Unassembled WGS sequence"/>
</dbReference>
<organism evidence="11 12">
    <name type="scientific">Xylanibacter rodentium</name>
    <dbReference type="NCBI Taxonomy" id="2736289"/>
    <lineage>
        <taxon>Bacteria</taxon>
        <taxon>Pseudomonadati</taxon>
        <taxon>Bacteroidota</taxon>
        <taxon>Bacteroidia</taxon>
        <taxon>Bacteroidales</taxon>
        <taxon>Prevotellaceae</taxon>
        <taxon>Xylanibacter</taxon>
    </lineage>
</organism>
<evidence type="ECO:0000256" key="4">
    <source>
        <dbReference type="ARBA" id="ARBA00022768"/>
    </source>
</evidence>
<evidence type="ECO:0000256" key="6">
    <source>
        <dbReference type="ARBA" id="ARBA00023134"/>
    </source>
</evidence>
<dbReference type="EMBL" id="JABKKE010000017">
    <property type="protein sequence ID" value="NPE14674.1"/>
    <property type="molecule type" value="Genomic_DNA"/>
</dbReference>
<reference evidence="11 12" key="1">
    <citation type="submission" date="2020-05" db="EMBL/GenBank/DDBJ databases">
        <title>Distinct polysaccharide utilization as determinants for interspecies competition between intestinal Prevotella spp.</title>
        <authorList>
            <person name="Galvez E.J.C."/>
            <person name="Iljazovic A."/>
            <person name="Strowig T."/>
        </authorList>
    </citation>
    <scope>NUCLEOTIDE SEQUENCE [LARGE SCALE GENOMIC DNA]</scope>
    <source>
        <strain evidence="11 12">PROD</strain>
    </source>
</reference>
<dbReference type="NCBIfam" id="TIGR00484">
    <property type="entry name" value="EF-G"/>
    <property type="match status" value="1"/>
</dbReference>
<keyword evidence="4 8" id="KW-0251">Elongation factor</keyword>
<dbReference type="InterPro" id="IPR031157">
    <property type="entry name" value="G_TR_CS"/>
</dbReference>
<dbReference type="CDD" id="cd01886">
    <property type="entry name" value="EF-G"/>
    <property type="match status" value="1"/>
</dbReference>
<dbReference type="InterPro" id="IPR047872">
    <property type="entry name" value="EFG_IV"/>
</dbReference>
<dbReference type="Gene3D" id="3.30.70.240">
    <property type="match status" value="1"/>
</dbReference>
<feature type="region of interest" description="Disordered" evidence="9">
    <location>
        <begin position="291"/>
        <end position="310"/>
    </location>
</feature>
<dbReference type="InterPro" id="IPR000795">
    <property type="entry name" value="T_Tr_GTP-bd_dom"/>
</dbReference>
<dbReference type="CDD" id="cd03713">
    <property type="entry name" value="EFG_mtEFG_C"/>
    <property type="match status" value="1"/>
</dbReference>
<feature type="domain" description="Tr-type G" evidence="10">
    <location>
        <begin position="7"/>
        <end position="287"/>
    </location>
</feature>
<dbReference type="HAMAP" id="MF_00054_B">
    <property type="entry name" value="EF_G_EF_2_B"/>
    <property type="match status" value="1"/>
</dbReference>
<dbReference type="InterPro" id="IPR035647">
    <property type="entry name" value="EFG_III/V"/>
</dbReference>
<dbReference type="InterPro" id="IPR020568">
    <property type="entry name" value="Ribosomal_Su5_D2-typ_SF"/>
</dbReference>
<dbReference type="Gene3D" id="3.40.50.300">
    <property type="entry name" value="P-loop containing nucleotide triphosphate hydrolases"/>
    <property type="match status" value="1"/>
</dbReference>
<dbReference type="PROSITE" id="PS00301">
    <property type="entry name" value="G_TR_1"/>
    <property type="match status" value="1"/>
</dbReference>
<evidence type="ECO:0000256" key="3">
    <source>
        <dbReference type="ARBA" id="ARBA00022741"/>
    </source>
</evidence>
<dbReference type="SUPFAM" id="SSF52540">
    <property type="entry name" value="P-loop containing nucleoside triphosphate hydrolases"/>
    <property type="match status" value="1"/>
</dbReference>
<dbReference type="PRINTS" id="PR00315">
    <property type="entry name" value="ELONGATNFCT"/>
</dbReference>
<dbReference type="Pfam" id="PF00679">
    <property type="entry name" value="EFG_C"/>
    <property type="match status" value="1"/>
</dbReference>
<dbReference type="Pfam" id="PF03144">
    <property type="entry name" value="GTP_EFTU_D2"/>
    <property type="match status" value="1"/>
</dbReference>
<comment type="caution">
    <text evidence="11">The sequence shown here is derived from an EMBL/GenBank/DDBJ whole genome shotgun (WGS) entry which is preliminary data.</text>
</comment>
<dbReference type="InterPro" id="IPR041095">
    <property type="entry name" value="EFG_II"/>
</dbReference>
<dbReference type="Gene3D" id="3.30.70.870">
    <property type="entry name" value="Elongation Factor G (Translational Gtpase), domain 3"/>
    <property type="match status" value="1"/>
</dbReference>
<accession>A0ABX2AW24</accession>
<dbReference type="InterPro" id="IPR000640">
    <property type="entry name" value="EFG_V-like"/>
</dbReference>
<dbReference type="SUPFAM" id="SSF54211">
    <property type="entry name" value="Ribosomal protein S5 domain 2-like"/>
    <property type="match status" value="1"/>
</dbReference>
<keyword evidence="6 8" id="KW-0342">GTP-binding</keyword>
<keyword evidence="8" id="KW-0963">Cytoplasm</keyword>
<dbReference type="NCBIfam" id="NF009381">
    <property type="entry name" value="PRK12740.1-5"/>
    <property type="match status" value="1"/>
</dbReference>
<dbReference type="GeneID" id="82158125"/>
<dbReference type="SMART" id="SM00838">
    <property type="entry name" value="EFG_C"/>
    <property type="match status" value="1"/>
</dbReference>
<dbReference type="PANTHER" id="PTHR43261:SF1">
    <property type="entry name" value="RIBOSOME-RELEASING FACTOR 2, MITOCHONDRIAL"/>
    <property type="match status" value="1"/>
</dbReference>
<dbReference type="InterPro" id="IPR005225">
    <property type="entry name" value="Small_GTP-bd"/>
</dbReference>
<dbReference type="RefSeq" id="WP_172174136.1">
    <property type="nucleotide sequence ID" value="NZ_CASGIA010000013.1"/>
</dbReference>
<dbReference type="PANTHER" id="PTHR43261">
    <property type="entry name" value="TRANSLATION ELONGATION FACTOR G-RELATED"/>
    <property type="match status" value="1"/>
</dbReference>
<feature type="binding site" evidence="8">
    <location>
        <begin position="84"/>
        <end position="88"/>
    </location>
    <ligand>
        <name>GTP</name>
        <dbReference type="ChEBI" id="CHEBI:37565"/>
    </ligand>
</feature>
<keyword evidence="12" id="KW-1185">Reference proteome</keyword>